<comment type="caution">
    <text evidence="8">The sequence shown here is derived from an EMBL/GenBank/DDBJ whole genome shotgun (WGS) entry which is preliminary data.</text>
</comment>
<evidence type="ECO:0000256" key="3">
    <source>
        <dbReference type="ARBA" id="ARBA00022927"/>
    </source>
</evidence>
<dbReference type="InterPro" id="IPR048630">
    <property type="entry name" value="Sec8_M"/>
</dbReference>
<evidence type="ECO:0000256" key="2">
    <source>
        <dbReference type="ARBA" id="ARBA00022483"/>
    </source>
</evidence>
<accession>A0A9P6AM09</accession>
<comment type="similarity">
    <text evidence="4">Belongs to the SEC8 family.</text>
</comment>
<sequence>MSRNPPFPSVPSRRPRSPPPPFGPNGHSNVSTTPPLSINRSRPIGQVDVQPRRPARSERRLRNGPSSLVRDWQINGNIDAILDVVKEDWEDVMDDDFNPVTLALALLDDSSAGRDMQSFVETKRSLEEALKGSVDKHYKAFAHALPHHANLSMALTNTQAELSEARAHLMESRDALGNKRADLVQLWSRGQTLEEMMRLLDEIERLKSVPDLLESLISEKRLLQAAVLLMKCLKAISKPDMLEIGALSDLRSYLTTQETALRDILLEELHSHLYLKTFWCDRRWAPFMPNQTKLPVVEFDLPKDSSDMSLSDENKTRQTRLDRFLIHLNLRTNNESPLELLDDSIEAILAGRSSHVQPAPSPSYNTSGINGASNGSSSAPSSSISAPENPESDSFTYIETLLEALAALGKLVGALDTVVNRLPVELYNLIEITIDEVSDRSEFTRPNPASGVSGISTVSPGANSTGYVLVEDHEILRDLFWTLYSKLNAVLQGFRVTYEIANRIGQRRDFKDSSGVKPASLFPLADIWSPIQTEISQLLLEYLRDDDHTSISGRNPIASINEVLRTGSYSRDKSKAVFRFGDTDTKVAGKALKKHDEELSRVLKETVPGLVTGPAESSSTTLSTIGMEDRFAGAGQHRLLIRPDAFHVTALFQPTLVWLDGVSNTFPTTSAFAVSEVRGVLDEFILNAYLPQLEEKVLTLFHQAVSAPDAFHEDPGWKLLSPRPLVKASTQLFALINSLCAMMRVTPFHRENYARLILAVIIQFYQRCSDRLQTLATQDGRRPLAIMDPSKLLMPAAWAHKPEIATVLRALRATTLEDETKLRLFCEQETQTELRTLSGKSVGKDDNLGSPRSISALANLHQSITWFISQLLRLRQVDEDSHAHEMNAESSTSELSAYPSRIPPMSPAALEEDLKLPLTGAMVLRYDSLLRTYDQLAELVLWTIRLDIRCRTLHALQKGMREDSYRIDQDALEPDLFIVDLNSELAGCDDCTALTLQDRERRFVFQGLGSLMEQVLIMEAQHVRSVNEAGIRKVFRNIMALQQGLKAIDVITQDADFARARTYYSLFSLTPARMLDTIREKAIFSFEEYKAVLSLQCGVDQSLGDPAISGTSDYRLQLIDLETLTISDD</sequence>
<comment type="function">
    <text evidence="4">Component of the exocyst complex involved in the docking of exocytic vesicles with fusion sites on the plasma membrane.</text>
</comment>
<dbReference type="GO" id="GO:0090522">
    <property type="term" value="P:vesicle tethering involved in exocytosis"/>
    <property type="evidence" value="ECO:0007669"/>
    <property type="project" value="UniProtKB-UniRule"/>
</dbReference>
<name>A0A9P6AM09_9AGAM</name>
<dbReference type="EMBL" id="MU129062">
    <property type="protein sequence ID" value="KAF9508273.1"/>
    <property type="molecule type" value="Genomic_DNA"/>
</dbReference>
<keyword evidence="9" id="KW-1185">Reference proteome</keyword>
<dbReference type="GO" id="GO:0015031">
    <property type="term" value="P:protein transport"/>
    <property type="evidence" value="ECO:0007669"/>
    <property type="project" value="UniProtKB-KW"/>
</dbReference>
<feature type="region of interest" description="Disordered" evidence="5">
    <location>
        <begin position="355"/>
        <end position="390"/>
    </location>
</feature>
<dbReference type="InterPro" id="IPR039682">
    <property type="entry name" value="Sec8/EXOC4"/>
</dbReference>
<proteinExistence type="inferred from homology"/>
<keyword evidence="2 4" id="KW-0268">Exocytosis</keyword>
<dbReference type="PANTHER" id="PTHR14146:SF0">
    <property type="entry name" value="EXOCYST COMPLEX COMPONENT 4"/>
    <property type="match status" value="1"/>
</dbReference>
<dbReference type="GO" id="GO:0000145">
    <property type="term" value="C:exocyst"/>
    <property type="evidence" value="ECO:0007669"/>
    <property type="project" value="UniProtKB-UniRule"/>
</dbReference>
<dbReference type="InterPro" id="IPR007191">
    <property type="entry name" value="Sec8_exocyst_N"/>
</dbReference>
<gene>
    <name evidence="8" type="ORF">BS47DRAFT_1417238</name>
</gene>
<keyword evidence="1 4" id="KW-0813">Transport</keyword>
<feature type="compositionally biased region" description="Polar residues" evidence="5">
    <location>
        <begin position="27"/>
        <end position="40"/>
    </location>
</feature>
<protein>
    <recommendedName>
        <fullName evidence="4">Exocyst complex component Sec8</fullName>
    </recommendedName>
</protein>
<dbReference type="GO" id="GO:0006612">
    <property type="term" value="P:protein targeting to membrane"/>
    <property type="evidence" value="ECO:0007669"/>
    <property type="project" value="UniProtKB-UniRule"/>
</dbReference>
<feature type="compositionally biased region" description="Low complexity" evidence="5">
    <location>
        <begin position="367"/>
        <end position="389"/>
    </location>
</feature>
<dbReference type="Pfam" id="PF20652">
    <property type="entry name" value="Sec8_C"/>
    <property type="match status" value="1"/>
</dbReference>
<reference evidence="8" key="1">
    <citation type="journal article" date="2020" name="Nat. Commun.">
        <title>Large-scale genome sequencing of mycorrhizal fungi provides insights into the early evolution of symbiotic traits.</title>
        <authorList>
            <person name="Miyauchi S."/>
            <person name="Kiss E."/>
            <person name="Kuo A."/>
            <person name="Drula E."/>
            <person name="Kohler A."/>
            <person name="Sanchez-Garcia M."/>
            <person name="Morin E."/>
            <person name="Andreopoulos B."/>
            <person name="Barry K.W."/>
            <person name="Bonito G."/>
            <person name="Buee M."/>
            <person name="Carver A."/>
            <person name="Chen C."/>
            <person name="Cichocki N."/>
            <person name="Clum A."/>
            <person name="Culley D."/>
            <person name="Crous P.W."/>
            <person name="Fauchery L."/>
            <person name="Girlanda M."/>
            <person name="Hayes R.D."/>
            <person name="Keri Z."/>
            <person name="LaButti K."/>
            <person name="Lipzen A."/>
            <person name="Lombard V."/>
            <person name="Magnuson J."/>
            <person name="Maillard F."/>
            <person name="Murat C."/>
            <person name="Nolan M."/>
            <person name="Ohm R.A."/>
            <person name="Pangilinan J."/>
            <person name="Pereira M.F."/>
            <person name="Perotto S."/>
            <person name="Peter M."/>
            <person name="Pfister S."/>
            <person name="Riley R."/>
            <person name="Sitrit Y."/>
            <person name="Stielow J.B."/>
            <person name="Szollosi G."/>
            <person name="Zifcakova L."/>
            <person name="Stursova M."/>
            <person name="Spatafora J.W."/>
            <person name="Tedersoo L."/>
            <person name="Vaario L.M."/>
            <person name="Yamada A."/>
            <person name="Yan M."/>
            <person name="Wang P."/>
            <person name="Xu J."/>
            <person name="Bruns T."/>
            <person name="Baldrian P."/>
            <person name="Vilgalys R."/>
            <person name="Dunand C."/>
            <person name="Henrissat B."/>
            <person name="Grigoriev I.V."/>
            <person name="Hibbett D."/>
            <person name="Nagy L.G."/>
            <person name="Martin F.M."/>
        </authorList>
    </citation>
    <scope>NUCLEOTIDE SEQUENCE</scope>
    <source>
        <strain evidence="8">UP504</strain>
    </source>
</reference>
<dbReference type="Proteomes" id="UP000886523">
    <property type="component" value="Unassembled WGS sequence"/>
</dbReference>
<keyword evidence="3 4" id="KW-0653">Protein transport</keyword>
<feature type="domain" description="Exocyst complex component Sec8 middle helical bundle" evidence="7">
    <location>
        <begin position="389"/>
        <end position="656"/>
    </location>
</feature>
<evidence type="ECO:0000256" key="5">
    <source>
        <dbReference type="SAM" id="MobiDB-lite"/>
    </source>
</evidence>
<evidence type="ECO:0000259" key="7">
    <source>
        <dbReference type="Pfam" id="PF20652"/>
    </source>
</evidence>
<evidence type="ECO:0000256" key="1">
    <source>
        <dbReference type="ARBA" id="ARBA00022448"/>
    </source>
</evidence>
<dbReference type="Pfam" id="PF04048">
    <property type="entry name" value="Sec8_N"/>
    <property type="match status" value="1"/>
</dbReference>
<evidence type="ECO:0000256" key="4">
    <source>
        <dbReference type="RuleBase" id="RU367079"/>
    </source>
</evidence>
<dbReference type="GO" id="GO:0006893">
    <property type="term" value="P:Golgi to plasma membrane transport"/>
    <property type="evidence" value="ECO:0007669"/>
    <property type="project" value="TreeGrafter"/>
</dbReference>
<organism evidence="8 9">
    <name type="scientific">Hydnum rufescens UP504</name>
    <dbReference type="NCBI Taxonomy" id="1448309"/>
    <lineage>
        <taxon>Eukaryota</taxon>
        <taxon>Fungi</taxon>
        <taxon>Dikarya</taxon>
        <taxon>Basidiomycota</taxon>
        <taxon>Agaricomycotina</taxon>
        <taxon>Agaricomycetes</taxon>
        <taxon>Cantharellales</taxon>
        <taxon>Hydnaceae</taxon>
        <taxon>Hydnum</taxon>
    </lineage>
</organism>
<feature type="domain" description="Exocyst complex component Sec8 N-terminal" evidence="6">
    <location>
        <begin position="78"/>
        <end position="215"/>
    </location>
</feature>
<feature type="region of interest" description="Disordered" evidence="5">
    <location>
        <begin position="1"/>
        <end position="64"/>
    </location>
</feature>
<dbReference type="PANTHER" id="PTHR14146">
    <property type="entry name" value="EXOCYST COMPLEX COMPONENT 4"/>
    <property type="match status" value="1"/>
</dbReference>
<dbReference type="OrthoDB" id="272977at2759"/>
<evidence type="ECO:0000313" key="8">
    <source>
        <dbReference type="EMBL" id="KAF9508273.1"/>
    </source>
</evidence>
<dbReference type="GO" id="GO:0006904">
    <property type="term" value="P:vesicle docking involved in exocytosis"/>
    <property type="evidence" value="ECO:0007669"/>
    <property type="project" value="InterPro"/>
</dbReference>
<evidence type="ECO:0000259" key="6">
    <source>
        <dbReference type="Pfam" id="PF04048"/>
    </source>
</evidence>
<evidence type="ECO:0000313" key="9">
    <source>
        <dbReference type="Proteomes" id="UP000886523"/>
    </source>
</evidence>
<dbReference type="AlphaFoldDB" id="A0A9P6AM09"/>